<organism evidence="3 4">
    <name type="scientific">[Phormidium ambiguum] IAM M-71</name>
    <dbReference type="NCBI Taxonomy" id="454136"/>
    <lineage>
        <taxon>Bacteria</taxon>
        <taxon>Bacillati</taxon>
        <taxon>Cyanobacteriota</taxon>
        <taxon>Cyanophyceae</taxon>
        <taxon>Oscillatoriophycideae</taxon>
        <taxon>Aerosakkonematales</taxon>
        <taxon>Aerosakkonemataceae</taxon>
        <taxon>Floridanema</taxon>
    </lineage>
</organism>
<dbReference type="PANTHER" id="PTHR34800:SF1">
    <property type="entry name" value="TETRAPYRROLE-BINDING PROTEIN, CHLOROPLASTIC"/>
    <property type="match status" value="1"/>
</dbReference>
<dbReference type="Gene3D" id="1.25.40.620">
    <property type="match status" value="1"/>
</dbReference>
<evidence type="ECO:0000259" key="1">
    <source>
        <dbReference type="Pfam" id="PF00656"/>
    </source>
</evidence>
<dbReference type="Pfam" id="PF05419">
    <property type="entry name" value="GUN4"/>
    <property type="match status" value="1"/>
</dbReference>
<dbReference type="Pfam" id="PF00656">
    <property type="entry name" value="Peptidase_C14"/>
    <property type="match status" value="1"/>
</dbReference>
<reference evidence="3 4" key="1">
    <citation type="submission" date="2016-11" db="EMBL/GenBank/DDBJ databases">
        <title>Draft Genome Sequences of Nine Cyanobacterial Strains from Diverse Habitats.</title>
        <authorList>
            <person name="Zhu T."/>
            <person name="Hou S."/>
            <person name="Lu X."/>
            <person name="Hess W.R."/>
        </authorList>
    </citation>
    <scope>NUCLEOTIDE SEQUENCE [LARGE SCALE GENOMIC DNA]</scope>
    <source>
        <strain evidence="3 4">IAM M-71</strain>
    </source>
</reference>
<dbReference type="RefSeq" id="WP_073591609.1">
    <property type="nucleotide sequence ID" value="NZ_MRCE01000001.1"/>
</dbReference>
<sequence length="481" mass="55019">MAQNWAITIGINKYQFMQPLNYAMRDAELVRDFLCNEAGFEKVFYFSDESPEVNGKSTLPYRANLLRVLRQIFENPFMSAGDNFWFFFSGHGMRYNGRDYLMPSDGDPGDVENTAICINHINERLRRCGADNIVLILDACRNLGTRTGEGIGNQTAEESRQTGVVSIFSCSPNEYSFEIEELKQGAFTFALLEGLGVKGKRATVERLNDYLNYRVPELNRLHSKPRQTPYTIAEPVTKSHLILLPKYATSSDLATLKNDASHAELEEDLELAEQLWIRVIAVSYGQDIQALKALQRIERKRLLKQQSETKPIQLISAVGMDYTNLQNLLAAGEWREADEQTARIMLKVAKREKQGWLDRENFEQFPCEDLRTIDQLWVKHSNGRFGFSVQKKIWLEVGGKPGIYNEEVWKRFSDRVGWLVENRWIYYRDLTFHANASQGHLPGVGGVLVCLGCGDCILFEWIGNWVWGISALTSRLEICNI</sequence>
<proteinExistence type="predicted"/>
<dbReference type="SUPFAM" id="SSF140869">
    <property type="entry name" value="GUN4-like"/>
    <property type="match status" value="1"/>
</dbReference>
<dbReference type="AlphaFoldDB" id="A0A1U7ITX8"/>
<dbReference type="EMBL" id="MRCE01000001">
    <property type="protein sequence ID" value="OKH40935.1"/>
    <property type="molecule type" value="Genomic_DNA"/>
</dbReference>
<dbReference type="Gene3D" id="1.10.10.1770">
    <property type="entry name" value="Gun4-like"/>
    <property type="match status" value="1"/>
</dbReference>
<dbReference type="STRING" id="454136.NIES2119_01095"/>
<dbReference type="InterPro" id="IPR011600">
    <property type="entry name" value="Pept_C14_caspase"/>
</dbReference>
<gene>
    <name evidence="3" type="ORF">NIES2119_01095</name>
</gene>
<evidence type="ECO:0000313" key="4">
    <source>
        <dbReference type="Proteomes" id="UP000185860"/>
    </source>
</evidence>
<evidence type="ECO:0000313" key="3">
    <source>
        <dbReference type="EMBL" id="OKH40935.1"/>
    </source>
</evidence>
<dbReference type="CDD" id="cd16383">
    <property type="entry name" value="GUN4"/>
    <property type="match status" value="1"/>
</dbReference>
<protein>
    <submittedName>
        <fullName evidence="3">Uncharacterized protein</fullName>
    </submittedName>
</protein>
<dbReference type="OrthoDB" id="9768004at2"/>
<dbReference type="GO" id="GO:0006508">
    <property type="term" value="P:proteolysis"/>
    <property type="evidence" value="ECO:0007669"/>
    <property type="project" value="InterPro"/>
</dbReference>
<dbReference type="PANTHER" id="PTHR34800">
    <property type="entry name" value="TETRAPYRROLE-BINDING PROTEIN, CHLOROPLASTIC"/>
    <property type="match status" value="1"/>
</dbReference>
<feature type="domain" description="Peptidase C14 caspase" evidence="1">
    <location>
        <begin position="4"/>
        <end position="237"/>
    </location>
</feature>
<evidence type="ECO:0000259" key="2">
    <source>
        <dbReference type="Pfam" id="PF05419"/>
    </source>
</evidence>
<feature type="domain" description="GUN4-like" evidence="2">
    <location>
        <begin position="317"/>
        <end position="444"/>
    </location>
</feature>
<dbReference type="InterPro" id="IPR029030">
    <property type="entry name" value="Caspase-like_dom_sf"/>
</dbReference>
<dbReference type="GO" id="GO:0046906">
    <property type="term" value="F:tetrapyrrole binding"/>
    <property type="evidence" value="ECO:0007669"/>
    <property type="project" value="TreeGrafter"/>
</dbReference>
<dbReference type="GO" id="GO:0004197">
    <property type="term" value="F:cysteine-type endopeptidase activity"/>
    <property type="evidence" value="ECO:0007669"/>
    <property type="project" value="InterPro"/>
</dbReference>
<dbReference type="InterPro" id="IPR008629">
    <property type="entry name" value="GUN4-like"/>
</dbReference>
<dbReference type="InterPro" id="IPR037215">
    <property type="entry name" value="GUN4-like_sf"/>
</dbReference>
<dbReference type="Gene3D" id="3.40.50.1460">
    <property type="match status" value="1"/>
</dbReference>
<name>A0A1U7ITX8_9CYAN</name>
<comment type="caution">
    <text evidence="3">The sequence shown here is derived from an EMBL/GenBank/DDBJ whole genome shotgun (WGS) entry which is preliminary data.</text>
</comment>
<accession>A0A1U7ITX8</accession>
<dbReference type="Proteomes" id="UP000185860">
    <property type="component" value="Unassembled WGS sequence"/>
</dbReference>
<dbReference type="SUPFAM" id="SSF52129">
    <property type="entry name" value="Caspase-like"/>
    <property type="match status" value="1"/>
</dbReference>